<dbReference type="PROSITE" id="PS51450">
    <property type="entry name" value="LRR"/>
    <property type="match status" value="1"/>
</dbReference>
<evidence type="ECO:0000256" key="1">
    <source>
        <dbReference type="ARBA" id="ARBA00022614"/>
    </source>
</evidence>
<organism evidence="4 5">
    <name type="scientific">Asbolus verrucosus</name>
    <name type="common">Desert ironclad beetle</name>
    <dbReference type="NCBI Taxonomy" id="1661398"/>
    <lineage>
        <taxon>Eukaryota</taxon>
        <taxon>Metazoa</taxon>
        <taxon>Ecdysozoa</taxon>
        <taxon>Arthropoda</taxon>
        <taxon>Hexapoda</taxon>
        <taxon>Insecta</taxon>
        <taxon>Pterygota</taxon>
        <taxon>Neoptera</taxon>
        <taxon>Endopterygota</taxon>
        <taxon>Coleoptera</taxon>
        <taxon>Polyphaga</taxon>
        <taxon>Cucujiformia</taxon>
        <taxon>Tenebrionidae</taxon>
        <taxon>Pimeliinae</taxon>
        <taxon>Asbolus</taxon>
    </lineage>
</organism>
<sequence>MLLVLILILCNSKPIASATFENIEVGLSFSNDKRIVVITSDNYLNKYVHQADEVTIKDQKISKLVENSVTDLTGVIRLHMTRCGIEEIRPGAFKNLPLLKELNLSNNLLKEIKNGVFANLPFDTLYLENNRIAKIENKAFNNLALANLFMDNNRISTWNSEWFYGTRLIGISMGNNLIENLPRRSFEYLAKLNLGLVYLILNNNKLKSIDPDAFEGLKEASYLSFQNNLLEFLEPGLFDSVQQIYTLELNNNKIREVYYETFRNTKLSEINLKNNLLSCISTDIFNATRMTKIYVHGNPIKCHCVEYWEKWKKNKKLEIDNFNGLKKNCISVANSCRFYIFLFVLTLLVFAF</sequence>
<dbReference type="STRING" id="1661398.A0A482V196"/>
<dbReference type="SUPFAM" id="SSF52058">
    <property type="entry name" value="L domain-like"/>
    <property type="match status" value="1"/>
</dbReference>
<feature type="chain" id="PRO_5019765084" evidence="3">
    <location>
        <begin position="19"/>
        <end position="352"/>
    </location>
</feature>
<dbReference type="InterPro" id="IPR001611">
    <property type="entry name" value="Leu-rich_rpt"/>
</dbReference>
<dbReference type="PANTHER" id="PTHR45712:SF22">
    <property type="entry name" value="INSULIN-LIKE GROWTH FACTOR-BINDING PROTEIN COMPLEX ACID LABILE SUBUNIT"/>
    <property type="match status" value="1"/>
</dbReference>
<comment type="caution">
    <text evidence="4">The sequence shown here is derived from an EMBL/GenBank/DDBJ whole genome shotgun (WGS) entry which is preliminary data.</text>
</comment>
<evidence type="ECO:0000256" key="2">
    <source>
        <dbReference type="ARBA" id="ARBA00022737"/>
    </source>
</evidence>
<evidence type="ECO:0000256" key="3">
    <source>
        <dbReference type="SAM" id="SignalP"/>
    </source>
</evidence>
<evidence type="ECO:0000313" key="4">
    <source>
        <dbReference type="EMBL" id="RZB38672.1"/>
    </source>
</evidence>
<proteinExistence type="predicted"/>
<keyword evidence="2" id="KW-0677">Repeat</keyword>
<gene>
    <name evidence="4" type="ORF">BDFB_006545</name>
</gene>
<dbReference type="Proteomes" id="UP000292052">
    <property type="component" value="Unassembled WGS sequence"/>
</dbReference>
<evidence type="ECO:0000313" key="5">
    <source>
        <dbReference type="Proteomes" id="UP000292052"/>
    </source>
</evidence>
<dbReference type="SMART" id="SM00369">
    <property type="entry name" value="LRR_TYP"/>
    <property type="match status" value="7"/>
</dbReference>
<keyword evidence="5" id="KW-1185">Reference proteome</keyword>
<reference evidence="4 5" key="1">
    <citation type="submission" date="2017-03" db="EMBL/GenBank/DDBJ databases">
        <title>Genome of the blue death feigning beetle - Asbolus verrucosus.</title>
        <authorList>
            <person name="Rider S.D."/>
        </authorList>
    </citation>
    <scope>NUCLEOTIDE SEQUENCE [LARGE SCALE GENOMIC DNA]</scope>
    <source>
        <strain evidence="4">Butters</strain>
        <tissue evidence="4">Head and leg muscle</tissue>
    </source>
</reference>
<dbReference type="InterPro" id="IPR026906">
    <property type="entry name" value="LRR_5"/>
</dbReference>
<keyword evidence="1" id="KW-0433">Leucine-rich repeat</keyword>
<keyword evidence="3" id="KW-0732">Signal</keyword>
<dbReference type="InterPro" id="IPR032675">
    <property type="entry name" value="LRR_dom_sf"/>
</dbReference>
<dbReference type="InterPro" id="IPR003591">
    <property type="entry name" value="Leu-rich_rpt_typical-subtyp"/>
</dbReference>
<dbReference type="Pfam" id="PF13855">
    <property type="entry name" value="LRR_8"/>
    <property type="match status" value="1"/>
</dbReference>
<dbReference type="PANTHER" id="PTHR45712">
    <property type="entry name" value="AGAP008170-PA"/>
    <property type="match status" value="1"/>
</dbReference>
<dbReference type="OrthoDB" id="676979at2759"/>
<dbReference type="Gene3D" id="3.80.10.10">
    <property type="entry name" value="Ribonuclease Inhibitor"/>
    <property type="match status" value="2"/>
</dbReference>
<name>A0A482V196_ASBVE</name>
<dbReference type="AlphaFoldDB" id="A0A482V196"/>
<dbReference type="Pfam" id="PF13306">
    <property type="entry name" value="LRR_5"/>
    <property type="match status" value="1"/>
</dbReference>
<dbReference type="EMBL" id="QDEB01134989">
    <property type="protein sequence ID" value="RZB38672.1"/>
    <property type="molecule type" value="Genomic_DNA"/>
</dbReference>
<dbReference type="InterPro" id="IPR050333">
    <property type="entry name" value="SLRP"/>
</dbReference>
<accession>A0A482V196</accession>
<protein>
    <submittedName>
        <fullName evidence="4">LRR 8 domain containing protein</fullName>
    </submittedName>
</protein>
<feature type="signal peptide" evidence="3">
    <location>
        <begin position="1"/>
        <end position="18"/>
    </location>
</feature>